<dbReference type="InterPro" id="IPR050100">
    <property type="entry name" value="TRAFAC_GTPase_members"/>
</dbReference>
<dbReference type="PANTHER" id="PTHR23115">
    <property type="entry name" value="TRANSLATION FACTOR"/>
    <property type="match status" value="1"/>
</dbReference>
<comment type="subcellular location">
    <subcellularLocation>
        <location evidence="1">Cytoplasm</location>
    </subcellularLocation>
</comment>
<name>A0A834AKD6_9CHIR</name>
<dbReference type="PRINTS" id="PR00315">
    <property type="entry name" value="ELONGATNFCT"/>
</dbReference>
<dbReference type="Gene3D" id="2.40.30.10">
    <property type="entry name" value="Translation factors"/>
    <property type="match status" value="1"/>
</dbReference>
<keyword evidence="3" id="KW-0963">Cytoplasm</keyword>
<keyword evidence="4" id="KW-0597">Phosphoprotein</keyword>
<feature type="region of interest" description="Disordered" evidence="13">
    <location>
        <begin position="219"/>
        <end position="242"/>
    </location>
</feature>
<dbReference type="InterPro" id="IPR015033">
    <property type="entry name" value="HBS1-like_N"/>
</dbReference>
<dbReference type="AlphaFoldDB" id="A0A834AKD6"/>
<evidence type="ECO:0000256" key="5">
    <source>
        <dbReference type="ARBA" id="ARBA00022741"/>
    </source>
</evidence>
<dbReference type="FunFam" id="2.40.30.10:FF:000020">
    <property type="entry name" value="Translation elongation factor EF-1"/>
    <property type="match status" value="1"/>
</dbReference>
<proteinExistence type="predicted"/>
<dbReference type="GO" id="GO:0003924">
    <property type="term" value="F:GTPase activity"/>
    <property type="evidence" value="ECO:0007669"/>
    <property type="project" value="InterPro"/>
</dbReference>
<evidence type="ECO:0000256" key="4">
    <source>
        <dbReference type="ARBA" id="ARBA00022553"/>
    </source>
</evidence>
<dbReference type="InterPro" id="IPR027417">
    <property type="entry name" value="P-loop_NTPase"/>
</dbReference>
<dbReference type="CDD" id="cd16267">
    <property type="entry name" value="HBS1-like_II"/>
    <property type="match status" value="1"/>
</dbReference>
<dbReference type="FunFam" id="1.10.8.10:FF:000039">
    <property type="entry name" value="HBS1-like translational GTPase"/>
    <property type="match status" value="1"/>
</dbReference>
<comment type="caution">
    <text evidence="15">The sequence shown here is derived from an EMBL/GenBank/DDBJ whole genome shotgun (WGS) entry which is preliminary data.</text>
</comment>
<dbReference type="GO" id="GO:0005737">
    <property type="term" value="C:cytoplasm"/>
    <property type="evidence" value="ECO:0007669"/>
    <property type="project" value="UniProtKB-SubCell"/>
</dbReference>
<dbReference type="GO" id="GO:0003746">
    <property type="term" value="F:translation elongation factor activity"/>
    <property type="evidence" value="ECO:0007669"/>
    <property type="project" value="UniProtKB-KW"/>
</dbReference>
<evidence type="ECO:0000259" key="14">
    <source>
        <dbReference type="PROSITE" id="PS51722"/>
    </source>
</evidence>
<keyword evidence="6" id="KW-0251">Elongation factor</keyword>
<gene>
    <name evidence="15" type="ORF">HJG60_006122</name>
</gene>
<keyword evidence="7" id="KW-0378">Hydrolase</keyword>
<feature type="compositionally biased region" description="Polar residues" evidence="13">
    <location>
        <begin position="221"/>
        <end position="236"/>
    </location>
</feature>
<comment type="subunit">
    <text evidence="11">Component of the Pelota-HBS1L complex, also named Dom34-Hbs1 complex, composed of PELO and HBS1L. Interacts with the SKI complex.</text>
</comment>
<dbReference type="FunFam" id="3.40.50.300:FF:000204">
    <property type="entry name" value="Translation elongation factor Tu"/>
    <property type="match status" value="1"/>
</dbReference>
<organism evidence="15 16">
    <name type="scientific">Phyllostomus discolor</name>
    <name type="common">pale spear-nosed bat</name>
    <dbReference type="NCBI Taxonomy" id="89673"/>
    <lineage>
        <taxon>Eukaryota</taxon>
        <taxon>Metazoa</taxon>
        <taxon>Chordata</taxon>
        <taxon>Craniata</taxon>
        <taxon>Vertebrata</taxon>
        <taxon>Euteleostomi</taxon>
        <taxon>Mammalia</taxon>
        <taxon>Eutheria</taxon>
        <taxon>Laurasiatheria</taxon>
        <taxon>Chiroptera</taxon>
        <taxon>Yangochiroptera</taxon>
        <taxon>Phyllostomidae</taxon>
        <taxon>Phyllostominae</taxon>
        <taxon>Phyllostomus</taxon>
    </lineage>
</organism>
<evidence type="ECO:0000256" key="11">
    <source>
        <dbReference type="ARBA" id="ARBA00047094"/>
    </source>
</evidence>
<comment type="function">
    <text evidence="10">GTPase component of the Pelota-HBS1L complex, a complex that recognizes stalled ribosomes and triggers the No-Go Decay (NGD) pathway. The Pelota-HBS1L complex recognizes ribosomes stalled at the 3' end of an mRNA and engages stalled ribosomes by destabilizing mRNA in the mRNA channel. Following mRNA extraction from stalled ribosomes by the SKI complex, the Pelota-HBS1L complex promotes recruitment of ABCE1, which drives the disassembly of stalled ribosomes, followed by degradation of damaged mRNAs as part of the NGD pathway.</text>
</comment>
<reference evidence="15 16" key="1">
    <citation type="journal article" date="2020" name="Nature">
        <title>Six reference-quality genomes reveal evolution of bat adaptations.</title>
        <authorList>
            <person name="Jebb D."/>
            <person name="Huang Z."/>
            <person name="Pippel M."/>
            <person name="Hughes G.M."/>
            <person name="Lavrichenko K."/>
            <person name="Devanna P."/>
            <person name="Winkler S."/>
            <person name="Jermiin L.S."/>
            <person name="Skirmuntt E.C."/>
            <person name="Katzourakis A."/>
            <person name="Burkitt-Gray L."/>
            <person name="Ray D.A."/>
            <person name="Sullivan K.A.M."/>
            <person name="Roscito J.G."/>
            <person name="Kirilenko B.M."/>
            <person name="Davalos L.M."/>
            <person name="Corthals A.P."/>
            <person name="Power M.L."/>
            <person name="Jones G."/>
            <person name="Ransome R.D."/>
            <person name="Dechmann D.K.N."/>
            <person name="Locatelli A.G."/>
            <person name="Puechmaille S.J."/>
            <person name="Fedrigo O."/>
            <person name="Jarvis E.D."/>
            <person name="Hiller M."/>
            <person name="Vernes S.C."/>
            <person name="Myers E.W."/>
            <person name="Teeling E.C."/>
        </authorList>
    </citation>
    <scope>NUCLEOTIDE SEQUENCE [LARGE SCALE GENOMIC DNA]</scope>
    <source>
        <strain evidence="15">Bat1K_MPI-CBG_1</strain>
    </source>
</reference>
<evidence type="ECO:0000256" key="7">
    <source>
        <dbReference type="ARBA" id="ARBA00022801"/>
    </source>
</evidence>
<dbReference type="Pfam" id="PF00009">
    <property type="entry name" value="GTP_EFTU"/>
    <property type="match status" value="1"/>
</dbReference>
<evidence type="ECO:0000256" key="6">
    <source>
        <dbReference type="ARBA" id="ARBA00022768"/>
    </source>
</evidence>
<accession>A0A834AKD6</accession>
<dbReference type="CDD" id="cd01883">
    <property type="entry name" value="EF1_alpha"/>
    <property type="match status" value="1"/>
</dbReference>
<dbReference type="PROSITE" id="PS51722">
    <property type="entry name" value="G_TR_2"/>
    <property type="match status" value="1"/>
</dbReference>
<keyword evidence="9" id="KW-0342">GTP-binding</keyword>
<evidence type="ECO:0000256" key="10">
    <source>
        <dbReference type="ARBA" id="ARBA00045849"/>
    </source>
</evidence>
<evidence type="ECO:0000313" key="16">
    <source>
        <dbReference type="Proteomes" id="UP000664940"/>
    </source>
</evidence>
<dbReference type="EMBL" id="JABVXQ010000004">
    <property type="protein sequence ID" value="KAF6114060.1"/>
    <property type="molecule type" value="Genomic_DNA"/>
</dbReference>
<evidence type="ECO:0000256" key="9">
    <source>
        <dbReference type="ARBA" id="ARBA00023134"/>
    </source>
</evidence>
<dbReference type="SUPFAM" id="SSF52540">
    <property type="entry name" value="P-loop containing nucleoside triphosphate hydrolases"/>
    <property type="match status" value="1"/>
</dbReference>
<evidence type="ECO:0000256" key="12">
    <source>
        <dbReference type="ARBA" id="ARBA00049117"/>
    </source>
</evidence>
<dbReference type="SUPFAM" id="SSF109732">
    <property type="entry name" value="HBS1-like domain"/>
    <property type="match status" value="1"/>
</dbReference>
<evidence type="ECO:0000256" key="2">
    <source>
        <dbReference type="ARBA" id="ARBA00015186"/>
    </source>
</evidence>
<evidence type="ECO:0000256" key="13">
    <source>
        <dbReference type="SAM" id="MobiDB-lite"/>
    </source>
</evidence>
<comment type="catalytic activity">
    <reaction evidence="12">
        <text>GTP + H2O = GDP + phosphate + H(+)</text>
        <dbReference type="Rhea" id="RHEA:19669"/>
        <dbReference type="ChEBI" id="CHEBI:15377"/>
        <dbReference type="ChEBI" id="CHEBI:15378"/>
        <dbReference type="ChEBI" id="CHEBI:37565"/>
        <dbReference type="ChEBI" id="CHEBI:43474"/>
        <dbReference type="ChEBI" id="CHEBI:58189"/>
    </reaction>
    <physiologicalReaction direction="left-to-right" evidence="12">
        <dbReference type="Rhea" id="RHEA:19670"/>
    </physiologicalReaction>
</comment>
<dbReference type="Gene3D" id="3.40.50.300">
    <property type="entry name" value="P-loop containing nucleotide triphosphate hydrolases"/>
    <property type="match status" value="1"/>
</dbReference>
<feature type="domain" description="Tr-type G" evidence="14">
    <location>
        <begin position="259"/>
        <end position="483"/>
    </location>
</feature>
<sequence length="547" mass="60505">MARHRNVRGYNYDEDFEDDDLYGHSVEDDYCISPSTAAQFIYSRRDKPGVEPVDECDYEDLKESSNYLLNHQLSGFDQARLYSCLDHMREVFGDAVPEDILIEAVLKNEFNVEKALSMVLEQDKMQKLKVNSEGAIPTGKIAKGKSVHIQSSRSESEIVPKVAKMTVSGRKQTMGFEVPGVTAEENGHSFHTPQKGHPSEDTSIAASEVLETVSKAALPSHTIQASEEQSSTQTPVKKSGKLRQQIDIKAELEKRQGGKQLLNLVVIGHVDAGKSTLMGHMLYLLGNVNKRTMHKYEQEAKKAGKASFAYAWVLDETGEERERGVTMDVGMTKFETTTKVITLMDAPGHKDFIPNMITGAAQADVAVLVVDASRGEFEAGFETGGQTREHGLLVRSLGVTQLAVAVNKMDQVNWQQERFQEITGKLGHFLKQAGFKESDVAFIPTSGLSGENLTTRSQLSELTKWYKGLCLLEQIDSFKPPQRSVDKPFRLCVSDVFKDQGSGFCVTGKIEAGYIQTGDRLLAMPPNETCTAKGIPLQYSCAKQPLH</sequence>
<evidence type="ECO:0000256" key="8">
    <source>
        <dbReference type="ARBA" id="ARBA00022917"/>
    </source>
</evidence>
<keyword evidence="5" id="KW-0547">Nucleotide-binding</keyword>
<protein>
    <recommendedName>
        <fullName evidence="2">HBS1-like protein</fullName>
    </recommendedName>
</protein>
<evidence type="ECO:0000313" key="15">
    <source>
        <dbReference type="EMBL" id="KAF6114060.1"/>
    </source>
</evidence>
<keyword evidence="8" id="KW-0648">Protein biosynthesis</keyword>
<dbReference type="InterPro" id="IPR037189">
    <property type="entry name" value="HBS1-like_N_sf"/>
</dbReference>
<evidence type="ECO:0000256" key="3">
    <source>
        <dbReference type="ARBA" id="ARBA00022490"/>
    </source>
</evidence>
<dbReference type="InterPro" id="IPR000795">
    <property type="entry name" value="T_Tr_GTP-bd_dom"/>
</dbReference>
<dbReference type="Proteomes" id="UP000664940">
    <property type="component" value="Unassembled WGS sequence"/>
</dbReference>
<dbReference type="Pfam" id="PF08938">
    <property type="entry name" value="HBS1_N"/>
    <property type="match status" value="1"/>
</dbReference>
<dbReference type="Gene3D" id="1.10.8.10">
    <property type="entry name" value="DNA helicase RuvA subunit, C-terminal domain"/>
    <property type="match status" value="1"/>
</dbReference>
<dbReference type="GO" id="GO:0005525">
    <property type="term" value="F:GTP binding"/>
    <property type="evidence" value="ECO:0007669"/>
    <property type="project" value="UniProtKB-KW"/>
</dbReference>
<evidence type="ECO:0000256" key="1">
    <source>
        <dbReference type="ARBA" id="ARBA00004496"/>
    </source>
</evidence>